<name>A0A6A3HLB0_9STRA</name>
<protein>
    <recommendedName>
        <fullName evidence="4 5">Tyrosinase copper-binding domain-containing protein</fullName>
    </recommendedName>
</protein>
<dbReference type="PANTHER" id="PTHR11474:SF126">
    <property type="entry name" value="TYROSINASE-LIKE PROTEIN TYR-1-RELATED"/>
    <property type="match status" value="1"/>
</dbReference>
<dbReference type="Pfam" id="PF00264">
    <property type="entry name" value="Tyrosinase"/>
    <property type="match status" value="1"/>
</dbReference>
<dbReference type="InterPro" id="IPR008922">
    <property type="entry name" value="Di-copper_centre_dom_sf"/>
</dbReference>
<dbReference type="SUPFAM" id="SSF48056">
    <property type="entry name" value="Di-copper centre-containing domain"/>
    <property type="match status" value="1"/>
</dbReference>
<evidence type="ECO:0000256" key="2">
    <source>
        <dbReference type="ARBA" id="ARBA00023008"/>
    </source>
</evidence>
<feature type="domain" description="Tyrosinase copper-binding" evidence="5">
    <location>
        <begin position="203"/>
        <end position="214"/>
    </location>
</feature>
<keyword evidence="2" id="KW-0186">Copper</keyword>
<dbReference type="EMBL" id="QXFW01003674">
    <property type="protein sequence ID" value="KAE8969384.1"/>
    <property type="molecule type" value="Genomic_DNA"/>
</dbReference>
<proteinExistence type="predicted"/>
<sequence length="635" mass="69590">MSAREKATYKGALAAAMDSGAYIKFVEIHTEMKSEMEAHKQCMFIYWHRFFLVVFENMLRGQGPKFACVTVPYFNWMAASNKALTGECRTLGECSPILRELGGYAGNSQKTVTINGAQVAGNCVTTAPLNHFCQSSSSKGSACARCLPRGNWGSAKVPASVSYASVIGQVFNGTNIDKVSRTVEPDIHSILGSTMTKFQSPADPIFWSHHAMLDALLTIFHKCRVGTRRMTFAQKAADPVAWASCKRRVGGKLATGPPFKPTDIITMRTGEHGKTPIEGRRDPLIGRFFRGVPNRFADMLDGSDLGSNSYTYEISGLLATMYKGCGGMPKKHNPPAAPASKKASPPHRAPVPRPTTRPPTTPRRPSAVPPPHRAPAPRPTTRPPTNPRRPSAVPPPHRAPVSRPTTRPPTTPRRPSAVPPPHRAPAPRPATRPPPTTHRRPVVSPAHKTRASTTAAEANFDRDNQQTRTSSSRSFFDWLFGRGRRRLATCRTATADKKKTDEKTTTLVVSSPTGHEDLIIASHFTRPEKRVMNWYNETMTSNGGKPQDNIADMERQMCMFQDLCLGGIVKYTEEFKALWGVEEPLCRTIVNAINNGEQKILDSSWKQKMEAHLGCPHPANETIASGGSDGKAKSL</sequence>
<dbReference type="EMBL" id="QXGC01003312">
    <property type="protein sequence ID" value="KAE9176695.1"/>
    <property type="molecule type" value="Genomic_DNA"/>
</dbReference>
<dbReference type="InterPro" id="IPR050316">
    <property type="entry name" value="Tyrosinase/Hemocyanin"/>
</dbReference>
<feature type="compositionally biased region" description="Pro residues" evidence="3">
    <location>
        <begin position="347"/>
        <end position="398"/>
    </location>
</feature>
<evidence type="ECO:0000256" key="3">
    <source>
        <dbReference type="SAM" id="MobiDB-lite"/>
    </source>
</evidence>
<organism evidence="6 9">
    <name type="scientific">Phytophthora fragariae</name>
    <dbReference type="NCBI Taxonomy" id="53985"/>
    <lineage>
        <taxon>Eukaryota</taxon>
        <taxon>Sar</taxon>
        <taxon>Stramenopiles</taxon>
        <taxon>Oomycota</taxon>
        <taxon>Peronosporomycetes</taxon>
        <taxon>Peronosporales</taxon>
        <taxon>Peronosporaceae</taxon>
        <taxon>Phytophthora</taxon>
    </lineage>
</organism>
<accession>A0A6A3HLB0</accession>
<dbReference type="Proteomes" id="UP000488956">
    <property type="component" value="Unassembled WGS sequence"/>
</dbReference>
<dbReference type="PROSITE" id="PS00497">
    <property type="entry name" value="TYROSINASE_1"/>
    <property type="match status" value="1"/>
</dbReference>
<dbReference type="InterPro" id="IPR002227">
    <property type="entry name" value="Tyrosinase_Cu-bd"/>
</dbReference>
<dbReference type="AlphaFoldDB" id="A0A6A3HLB0"/>
<evidence type="ECO:0000313" key="10">
    <source>
        <dbReference type="Proteomes" id="UP000476176"/>
    </source>
</evidence>
<dbReference type="EMBL" id="QXFX01003637">
    <property type="protein sequence ID" value="KAE9067838.1"/>
    <property type="molecule type" value="Genomic_DNA"/>
</dbReference>
<dbReference type="Proteomes" id="UP000460718">
    <property type="component" value="Unassembled WGS sequence"/>
</dbReference>
<dbReference type="PRINTS" id="PR00092">
    <property type="entry name" value="TYROSINASE"/>
</dbReference>
<keyword evidence="1" id="KW-0479">Metal-binding</keyword>
<dbReference type="Proteomes" id="UP000476176">
    <property type="component" value="Unassembled WGS sequence"/>
</dbReference>
<dbReference type="PANTHER" id="PTHR11474">
    <property type="entry name" value="TYROSINASE FAMILY MEMBER"/>
    <property type="match status" value="1"/>
</dbReference>
<dbReference type="GO" id="GO:0046872">
    <property type="term" value="F:metal ion binding"/>
    <property type="evidence" value="ECO:0007669"/>
    <property type="project" value="UniProtKB-KW"/>
</dbReference>
<evidence type="ECO:0000313" key="8">
    <source>
        <dbReference type="EMBL" id="KAE9176695.1"/>
    </source>
</evidence>
<evidence type="ECO:0000313" key="6">
    <source>
        <dbReference type="EMBL" id="KAE8969384.1"/>
    </source>
</evidence>
<feature type="compositionally biased region" description="Pro residues" evidence="3">
    <location>
        <begin position="406"/>
        <end position="436"/>
    </location>
</feature>
<evidence type="ECO:0000313" key="11">
    <source>
        <dbReference type="Proteomes" id="UP000488956"/>
    </source>
</evidence>
<dbReference type="GO" id="GO:0016491">
    <property type="term" value="F:oxidoreductase activity"/>
    <property type="evidence" value="ECO:0007669"/>
    <property type="project" value="InterPro"/>
</dbReference>
<reference evidence="9 10" key="1">
    <citation type="submission" date="2018-09" db="EMBL/GenBank/DDBJ databases">
        <title>Genomic investigation of the strawberry pathogen Phytophthora fragariae indicates pathogenicity is determined by transcriptional variation in three key races.</title>
        <authorList>
            <person name="Adams T.M."/>
            <person name="Armitage A.D."/>
            <person name="Sobczyk M.K."/>
            <person name="Bates H.J."/>
            <person name="Dunwell J.M."/>
            <person name="Nellist C.F."/>
            <person name="Harrison R.J."/>
        </authorList>
    </citation>
    <scope>NUCLEOTIDE SEQUENCE [LARGE SCALE GENOMIC DNA]</scope>
    <source>
        <strain evidence="8 10">BC-23</strain>
        <strain evidence="7 11">ONT-3</strain>
        <strain evidence="6 9">SCRP245</strain>
    </source>
</reference>
<evidence type="ECO:0000259" key="4">
    <source>
        <dbReference type="PROSITE" id="PS00497"/>
    </source>
</evidence>
<gene>
    <name evidence="8" type="ORF">PF004_g25993</name>
    <name evidence="7" type="ORF">PF010_g27305</name>
    <name evidence="6" type="ORF">PF011_g26828</name>
</gene>
<comment type="caution">
    <text evidence="6">The sequence shown here is derived from an EMBL/GenBank/DDBJ whole genome shotgun (WGS) entry which is preliminary data.</text>
</comment>
<dbReference type="Gene3D" id="1.10.1280.10">
    <property type="entry name" value="Di-copper center containing domain from catechol oxidase"/>
    <property type="match status" value="1"/>
</dbReference>
<evidence type="ECO:0000256" key="1">
    <source>
        <dbReference type="ARBA" id="ARBA00022723"/>
    </source>
</evidence>
<feature type="region of interest" description="Disordered" evidence="3">
    <location>
        <begin position="329"/>
        <end position="471"/>
    </location>
</feature>
<dbReference type="PROSITE" id="PS00498">
    <property type="entry name" value="TYROSINASE_2"/>
    <property type="match status" value="1"/>
</dbReference>
<evidence type="ECO:0000313" key="9">
    <source>
        <dbReference type="Proteomes" id="UP000460718"/>
    </source>
</evidence>
<feature type="domain" description="Tyrosinase copper-binding" evidence="4">
    <location>
        <begin position="39"/>
        <end position="56"/>
    </location>
</feature>
<evidence type="ECO:0000259" key="5">
    <source>
        <dbReference type="PROSITE" id="PS00498"/>
    </source>
</evidence>
<evidence type="ECO:0000313" key="7">
    <source>
        <dbReference type="EMBL" id="KAE9067838.1"/>
    </source>
</evidence>